<keyword evidence="1" id="KW-0732">Signal</keyword>
<dbReference type="RefSeq" id="XP_036371239.1">
    <property type="nucleotide sequence ID" value="XM_036515346.1"/>
</dbReference>
<accession>A0A7E6FU85</accession>
<sequence length="296" mass="34242">MFQFPSTIPTVTTVLLLTLTTILTVTSNQQFYTGSYRSLAPGYSYRYLQEPPTEQFSSTRCLLKCVAISLSSQSEFFTYNNVSRVCKNYSPKNIMTVVSTNDSNEMSFYRNSQWIKTYAISMGAGSKVYDSFLNIGLPSSWNVDECRGTFCPNFFRHPILDYWNYLPIEEVKLLIYKNKTDVVTIIFDGRNTTLRSWFSHEKLKNSPWNDLASATGVHFSIEGFRHVRRFYITLHGFCEGDRGWLTINEGPLHCQFEESDHYPSIRYSDTKSKVIWNNGYALADSMAIFIRLRQQN</sequence>
<feature type="signal peptide" evidence="1">
    <location>
        <begin position="1"/>
        <end position="27"/>
    </location>
</feature>
<protein>
    <submittedName>
        <fullName evidence="3 4">Uncharacterized protein LOC118768576 isoform X1</fullName>
    </submittedName>
</protein>
<feature type="chain" id="PRO_5045019904" evidence="1">
    <location>
        <begin position="28"/>
        <end position="296"/>
    </location>
</feature>
<evidence type="ECO:0000256" key="1">
    <source>
        <dbReference type="SAM" id="SignalP"/>
    </source>
</evidence>
<name>A0A7E6FU85_9MOLL</name>
<dbReference type="Proteomes" id="UP000515154">
    <property type="component" value="Linkage group LG30"/>
</dbReference>
<organism evidence="2 5">
    <name type="scientific">Octopus sinensis</name>
    <name type="common">East Asian common octopus</name>
    <dbReference type="NCBI Taxonomy" id="2607531"/>
    <lineage>
        <taxon>Eukaryota</taxon>
        <taxon>Metazoa</taxon>
        <taxon>Spiralia</taxon>
        <taxon>Lophotrochozoa</taxon>
        <taxon>Mollusca</taxon>
        <taxon>Cephalopoda</taxon>
        <taxon>Coleoidea</taxon>
        <taxon>Octopodiformes</taxon>
        <taxon>Octopoda</taxon>
        <taxon>Incirrata</taxon>
        <taxon>Octopodidae</taxon>
        <taxon>Octopus</taxon>
    </lineage>
</organism>
<gene>
    <name evidence="3 4 5" type="primary">LOC118768576</name>
</gene>
<evidence type="ECO:0000313" key="4">
    <source>
        <dbReference type="RefSeq" id="XP_036371240.1"/>
    </source>
</evidence>
<proteinExistence type="predicted"/>
<reference evidence="3 4" key="1">
    <citation type="submission" date="2025-08" db="UniProtKB">
        <authorList>
            <consortium name="RefSeq"/>
        </authorList>
    </citation>
    <scope>IDENTIFICATION</scope>
</reference>
<evidence type="ECO:0000313" key="5">
    <source>
        <dbReference type="RefSeq" id="XP_036371241.1"/>
    </source>
</evidence>
<dbReference type="RefSeq" id="XP_036371240.1">
    <property type="nucleotide sequence ID" value="XM_036515347.1"/>
</dbReference>
<dbReference type="KEGG" id="osn:118768576"/>
<keyword evidence="2" id="KW-1185">Reference proteome</keyword>
<evidence type="ECO:0000313" key="2">
    <source>
        <dbReference type="Proteomes" id="UP000515154"/>
    </source>
</evidence>
<dbReference type="RefSeq" id="XP_036371241.1">
    <property type="nucleotide sequence ID" value="XM_036515348.1"/>
</dbReference>
<evidence type="ECO:0000313" key="3">
    <source>
        <dbReference type="RefSeq" id="XP_036371239.1"/>
    </source>
</evidence>
<dbReference type="AlphaFoldDB" id="A0A7E6FU85"/>